<dbReference type="STRING" id="1499686.BN1079_02447"/>
<evidence type="ECO:0000313" key="1">
    <source>
        <dbReference type="EMBL" id="CDZ95115.1"/>
    </source>
</evidence>
<proteinExistence type="predicted"/>
<organism evidence="1 2">
    <name type="scientific">Pseudomonas saudiphocaensis</name>
    <dbReference type="NCBI Taxonomy" id="1499686"/>
    <lineage>
        <taxon>Bacteria</taxon>
        <taxon>Pseudomonadati</taxon>
        <taxon>Pseudomonadota</taxon>
        <taxon>Gammaproteobacteria</taxon>
        <taxon>Pseudomonadales</taxon>
        <taxon>Pseudomonadaceae</taxon>
        <taxon>Pseudomonas</taxon>
    </lineage>
</organism>
<keyword evidence="2" id="KW-1185">Reference proteome</keyword>
<dbReference type="eggNOG" id="COG4807">
    <property type="taxonomic scope" value="Bacteria"/>
</dbReference>
<evidence type="ECO:0000313" key="2">
    <source>
        <dbReference type="Proteomes" id="UP000053902"/>
    </source>
</evidence>
<dbReference type="PANTHER" id="PTHR37805:SF1">
    <property type="entry name" value="CYTOPLASMIC PROTEIN"/>
    <property type="match status" value="1"/>
</dbReference>
<protein>
    <recommendedName>
        <fullName evidence="3">DUF1456 family protein</fullName>
    </recommendedName>
</protein>
<dbReference type="AlphaFoldDB" id="A0A078LV26"/>
<dbReference type="InterPro" id="IPR009921">
    <property type="entry name" value="YehS-like"/>
</dbReference>
<name>A0A078LV26_9PSED</name>
<sequence length="152" mass="17080">MLNNDVLRSLRYTLNASDAEMAEITQLTGCELPEAEMTAYLKKDDEAGYKPCGDRIMAYFLDGLVIHKRGKDESRPAPPIELPLTNNLILKKLRVAFELKEEDMLAILKNAGFPIAKPELSALFRKAGHSNYRVCGDQLLRNFLKGLAQAKR</sequence>
<dbReference type="PANTHER" id="PTHR37805">
    <property type="entry name" value="CYTOPLASMIC PROTEIN-RELATED"/>
    <property type="match status" value="1"/>
</dbReference>
<dbReference type="Pfam" id="PF07308">
    <property type="entry name" value="DUF1456"/>
    <property type="match status" value="2"/>
</dbReference>
<dbReference type="HOGENOM" id="CLU_087517_1_0_6"/>
<evidence type="ECO:0008006" key="3">
    <source>
        <dbReference type="Google" id="ProtNLM"/>
    </source>
</evidence>
<dbReference type="Proteomes" id="UP000053902">
    <property type="component" value="Unassembled WGS sequence"/>
</dbReference>
<dbReference type="EMBL" id="CCSF01000001">
    <property type="protein sequence ID" value="CDZ95115.1"/>
    <property type="molecule type" value="Genomic_DNA"/>
</dbReference>
<dbReference type="RefSeq" id="WP_037024640.1">
    <property type="nucleotide sequence ID" value="NZ_CCSF01000001.1"/>
</dbReference>
<dbReference type="OrthoDB" id="9788465at2"/>
<accession>A0A078LV26</accession>
<gene>
    <name evidence="1" type="ORF">BN1079_02447</name>
</gene>
<reference evidence="1 2" key="1">
    <citation type="submission" date="2014-07" db="EMBL/GenBank/DDBJ databases">
        <authorList>
            <person name="Urmite Genomes Urmite Genomes"/>
        </authorList>
    </citation>
    <scope>NUCLEOTIDE SEQUENCE [LARGE SCALE GENOMIC DNA]</scope>
    <source>
        <strain evidence="1 2">20_BN</strain>
    </source>
</reference>